<protein>
    <submittedName>
        <fullName evidence="4">DUF11 domain-containing protein</fullName>
    </submittedName>
</protein>
<organism evidence="4">
    <name type="scientific">Streptomyces sp. NBC_00003</name>
    <dbReference type="NCBI Taxonomy" id="2903608"/>
    <lineage>
        <taxon>Bacteria</taxon>
        <taxon>Bacillati</taxon>
        <taxon>Actinomycetota</taxon>
        <taxon>Actinomycetes</taxon>
        <taxon>Kitasatosporales</taxon>
        <taxon>Streptomycetaceae</taxon>
        <taxon>Streptomyces</taxon>
    </lineage>
</organism>
<dbReference type="InterPro" id="IPR001434">
    <property type="entry name" value="OmcB-like_DUF11"/>
</dbReference>
<dbReference type="InterPro" id="IPR013783">
    <property type="entry name" value="Ig-like_fold"/>
</dbReference>
<evidence type="ECO:0000259" key="3">
    <source>
        <dbReference type="Pfam" id="PF01345"/>
    </source>
</evidence>
<dbReference type="InterPro" id="IPR051172">
    <property type="entry name" value="Chlamydia_OmcB"/>
</dbReference>
<dbReference type="PANTHER" id="PTHR34819">
    <property type="entry name" value="LARGE CYSTEINE-RICH PERIPLASMIC PROTEIN OMCB"/>
    <property type="match status" value="1"/>
</dbReference>
<evidence type="ECO:0000256" key="1">
    <source>
        <dbReference type="SAM" id="MobiDB-lite"/>
    </source>
</evidence>
<feature type="chain" id="PRO_5043637131" evidence="2">
    <location>
        <begin position="34"/>
        <end position="321"/>
    </location>
</feature>
<gene>
    <name evidence="4" type="ORF">OG549_39410</name>
</gene>
<dbReference type="AlphaFoldDB" id="A0AAU2VFB3"/>
<sequence length="321" mass="32273">MTTTKRRWHPPPVTVVAALACAVLWCAAPAVLAETAGLPSPAKHGADLSMTATTALNGLRAQNPVPPGGTVTYTLKATNIGPSVAKNAKVTDTLPTGMTFVSSTDGCTAAGQKVTCGPVGQLAVGASKTWTLQARIASSYNGGGKDLKNNAVISSDTADPRTTNNTASAALPGDGTVGKATADLTTKLVAVGTENVAPGEEFEYTVTTQNAGPSDAINVVATATLPTPLTFVSSKDGCTAKGRTVTCTTDTIKNAAAKAWTFKVKLDPAYTGDGKDLKNTASSSSRTEDPNPGNNGSTPADPPGGGVAGPKADLEVTKTSS</sequence>
<evidence type="ECO:0000256" key="2">
    <source>
        <dbReference type="SAM" id="SignalP"/>
    </source>
</evidence>
<accession>A0AAU2VFB3</accession>
<evidence type="ECO:0000313" key="4">
    <source>
        <dbReference type="EMBL" id="WTW66205.1"/>
    </source>
</evidence>
<feature type="domain" description="DUF11" evidence="3">
    <location>
        <begin position="191"/>
        <end position="298"/>
    </location>
</feature>
<dbReference type="Gene3D" id="2.60.40.10">
    <property type="entry name" value="Immunoglobulins"/>
    <property type="match status" value="2"/>
</dbReference>
<dbReference type="NCBIfam" id="TIGR01451">
    <property type="entry name" value="B_ant_repeat"/>
    <property type="match status" value="2"/>
</dbReference>
<feature type="domain" description="DUF11" evidence="3">
    <location>
        <begin position="63"/>
        <end position="170"/>
    </location>
</feature>
<reference evidence="4" key="1">
    <citation type="submission" date="2022-10" db="EMBL/GenBank/DDBJ databases">
        <title>The complete genomes of actinobacterial strains from the NBC collection.</title>
        <authorList>
            <person name="Joergensen T.S."/>
            <person name="Alvarez Arevalo M."/>
            <person name="Sterndorff E.B."/>
            <person name="Faurdal D."/>
            <person name="Vuksanovic O."/>
            <person name="Mourched A.-S."/>
            <person name="Charusanti P."/>
            <person name="Shaw S."/>
            <person name="Blin K."/>
            <person name="Weber T."/>
        </authorList>
    </citation>
    <scope>NUCLEOTIDE SEQUENCE</scope>
    <source>
        <strain evidence="4">NBC_00003</strain>
    </source>
</reference>
<dbReference type="EMBL" id="CP108318">
    <property type="protein sequence ID" value="WTW66205.1"/>
    <property type="molecule type" value="Genomic_DNA"/>
</dbReference>
<dbReference type="PROSITE" id="PS51257">
    <property type="entry name" value="PROKAR_LIPOPROTEIN"/>
    <property type="match status" value="1"/>
</dbReference>
<feature type="signal peptide" evidence="2">
    <location>
        <begin position="1"/>
        <end position="33"/>
    </location>
</feature>
<keyword evidence="2" id="KW-0732">Signal</keyword>
<feature type="compositionally biased region" description="Basic and acidic residues" evidence="1">
    <location>
        <begin position="312"/>
        <end position="321"/>
    </location>
</feature>
<name>A0AAU2VFB3_9ACTN</name>
<dbReference type="InterPro" id="IPR047589">
    <property type="entry name" value="DUF11_rpt"/>
</dbReference>
<proteinExistence type="predicted"/>
<feature type="region of interest" description="Disordered" evidence="1">
    <location>
        <begin position="271"/>
        <end position="321"/>
    </location>
</feature>
<dbReference type="GO" id="GO:0005975">
    <property type="term" value="P:carbohydrate metabolic process"/>
    <property type="evidence" value="ECO:0007669"/>
    <property type="project" value="UniProtKB-ARBA"/>
</dbReference>
<dbReference type="Pfam" id="PF01345">
    <property type="entry name" value="DUF11"/>
    <property type="match status" value="2"/>
</dbReference>